<feature type="non-terminal residue" evidence="9">
    <location>
        <position position="1"/>
    </location>
</feature>
<evidence type="ECO:0000256" key="1">
    <source>
        <dbReference type="ARBA" id="ARBA00004477"/>
    </source>
</evidence>
<dbReference type="EMBL" id="JAVXUO010001474">
    <property type="protein sequence ID" value="KAK2982051.1"/>
    <property type="molecule type" value="Genomic_DNA"/>
</dbReference>
<dbReference type="PANTHER" id="PTHR21212:SF0">
    <property type="entry name" value="SEIPIN"/>
    <property type="match status" value="1"/>
</dbReference>
<dbReference type="Proteomes" id="UP001187471">
    <property type="component" value="Unassembled WGS sequence"/>
</dbReference>
<evidence type="ECO:0000313" key="9">
    <source>
        <dbReference type="EMBL" id="KAK2982051.1"/>
    </source>
</evidence>
<keyword evidence="4 8" id="KW-1133">Transmembrane helix</keyword>
<evidence type="ECO:0000256" key="3">
    <source>
        <dbReference type="ARBA" id="ARBA00022824"/>
    </source>
</evidence>
<proteinExistence type="predicted"/>
<keyword evidence="2 8" id="KW-0812">Transmembrane</keyword>
<comment type="subcellular location">
    <subcellularLocation>
        <location evidence="1">Endoplasmic reticulum membrane</location>
        <topology evidence="1">Multi-pass membrane protein</topology>
    </subcellularLocation>
</comment>
<name>A0AA88UHB6_9ASTE</name>
<feature type="transmembrane region" description="Helical" evidence="8">
    <location>
        <begin position="310"/>
        <end position="331"/>
    </location>
</feature>
<feature type="transmembrane region" description="Helical" evidence="8">
    <location>
        <begin position="278"/>
        <end position="298"/>
    </location>
</feature>
<dbReference type="InterPro" id="IPR009617">
    <property type="entry name" value="Seipin"/>
</dbReference>
<dbReference type="GO" id="GO:0140042">
    <property type="term" value="P:lipid droplet formation"/>
    <property type="evidence" value="ECO:0007669"/>
    <property type="project" value="UniProtKB-ARBA"/>
</dbReference>
<evidence type="ECO:0000256" key="4">
    <source>
        <dbReference type="ARBA" id="ARBA00022989"/>
    </source>
</evidence>
<dbReference type="GO" id="GO:0005789">
    <property type="term" value="C:endoplasmic reticulum membrane"/>
    <property type="evidence" value="ECO:0007669"/>
    <property type="project" value="UniProtKB-SubCell"/>
</dbReference>
<feature type="transmembrane region" description="Helical" evidence="8">
    <location>
        <begin position="351"/>
        <end position="380"/>
    </location>
</feature>
<sequence length="622" mass="69819">MEASTTTAQNDAVDGHFFDAADEFPFYDCISTAEPDHHLPVQSDADTSRKFPSGPRLRRRISGIDSGNSNPDSSLSFGSIDTSASTSYADRTVKFRRNSKGNAKEDVYSNDLNPSSSVSFDSFDASNGTASCTARTLESGCSPKENVKESENTTVDLTDSNPTSSFSASYNDMKYDFLCNSKENVKESENSAVDLNSLNPSASVITPYNDKKDKFLHNLRKDVKESESSTFTTADDEAKDNVVTVDSRSDIVNEPSFFNVILVLAGLVIKATEFQIHLLVKFFTFPIWLMYNAYMFVVDPFGVARRGRQYLMRILLRIWGGVCEVITPFMYEWLKEHRSIWMLALRLGWGLVWSFYVCFILVSLLLSAFLFSGFVIRVVAEEPIRMKDTLSFDYTKNTPVAFVPVISCPALSCGVNCREESDAGKVGGQRVIPLNHKLQVTVSLTLPESDYNRNLGIFQVRVDLLSVHGKALASSRHPCMLQFRSQPIRYLMTFFKVAPIIAGYYSESQNLEINFRGFTEGNMPTACLRVIIEQRAEFRTGAGIPEIYAATLSLESELPLFKRILWYWKKTIFVWMSMMMFTVELLFTLICCKPFIIPRIRLRSGSAGSANSTAPQNNRSVQ</sequence>
<keyword evidence="5" id="KW-0443">Lipid metabolism</keyword>
<dbReference type="AlphaFoldDB" id="A0AA88UHB6"/>
<evidence type="ECO:0000256" key="5">
    <source>
        <dbReference type="ARBA" id="ARBA00023098"/>
    </source>
</evidence>
<feature type="compositionally biased region" description="Polar residues" evidence="7">
    <location>
        <begin position="65"/>
        <end position="81"/>
    </location>
</feature>
<dbReference type="Pfam" id="PF06775">
    <property type="entry name" value="Seipin"/>
    <property type="match status" value="1"/>
</dbReference>
<feature type="transmembrane region" description="Helical" evidence="8">
    <location>
        <begin position="256"/>
        <end position="272"/>
    </location>
</feature>
<evidence type="ECO:0000256" key="7">
    <source>
        <dbReference type="SAM" id="MobiDB-lite"/>
    </source>
</evidence>
<feature type="region of interest" description="Disordered" evidence="7">
    <location>
        <begin position="37"/>
        <end position="81"/>
    </location>
</feature>
<evidence type="ECO:0000256" key="6">
    <source>
        <dbReference type="ARBA" id="ARBA00023136"/>
    </source>
</evidence>
<dbReference type="CDD" id="cd23995">
    <property type="entry name" value="Seipin_BSCL2_like"/>
    <property type="match status" value="1"/>
</dbReference>
<evidence type="ECO:0008006" key="11">
    <source>
        <dbReference type="Google" id="ProtNLM"/>
    </source>
</evidence>
<protein>
    <recommendedName>
        <fullName evidence="11">Seipin</fullName>
    </recommendedName>
</protein>
<feature type="transmembrane region" description="Helical" evidence="8">
    <location>
        <begin position="572"/>
        <end position="596"/>
    </location>
</feature>
<dbReference type="PANTHER" id="PTHR21212">
    <property type="entry name" value="BERNARDINELLI-SEIP CONGENITAL LIPODYSTROPHY 2 HOMOLOG BSCL2 PROTEIN"/>
    <property type="match status" value="1"/>
</dbReference>
<organism evidence="9 10">
    <name type="scientific">Escallonia rubra</name>
    <dbReference type="NCBI Taxonomy" id="112253"/>
    <lineage>
        <taxon>Eukaryota</taxon>
        <taxon>Viridiplantae</taxon>
        <taxon>Streptophyta</taxon>
        <taxon>Embryophyta</taxon>
        <taxon>Tracheophyta</taxon>
        <taxon>Spermatophyta</taxon>
        <taxon>Magnoliopsida</taxon>
        <taxon>eudicotyledons</taxon>
        <taxon>Gunneridae</taxon>
        <taxon>Pentapetalae</taxon>
        <taxon>asterids</taxon>
        <taxon>campanulids</taxon>
        <taxon>Escalloniales</taxon>
        <taxon>Escalloniaceae</taxon>
        <taxon>Escallonia</taxon>
    </lineage>
</organism>
<dbReference type="GO" id="GO:0006629">
    <property type="term" value="P:lipid metabolic process"/>
    <property type="evidence" value="ECO:0007669"/>
    <property type="project" value="UniProtKB-KW"/>
</dbReference>
<reference evidence="9" key="1">
    <citation type="submission" date="2022-12" db="EMBL/GenBank/DDBJ databases">
        <title>Draft genome assemblies for two species of Escallonia (Escalloniales).</title>
        <authorList>
            <person name="Chanderbali A."/>
            <person name="Dervinis C."/>
            <person name="Anghel I."/>
            <person name="Soltis D."/>
            <person name="Soltis P."/>
            <person name="Zapata F."/>
        </authorList>
    </citation>
    <scope>NUCLEOTIDE SEQUENCE</scope>
    <source>
        <strain evidence="9">UCBG92.1500</strain>
        <tissue evidence="9">Leaf</tissue>
    </source>
</reference>
<accession>A0AA88UHB6</accession>
<gene>
    <name evidence="9" type="ORF">RJ640_017402</name>
</gene>
<evidence type="ECO:0000256" key="8">
    <source>
        <dbReference type="SAM" id="Phobius"/>
    </source>
</evidence>
<evidence type="ECO:0000256" key="2">
    <source>
        <dbReference type="ARBA" id="ARBA00022692"/>
    </source>
</evidence>
<feature type="region of interest" description="Disordered" evidence="7">
    <location>
        <begin position="140"/>
        <end position="160"/>
    </location>
</feature>
<keyword evidence="6 8" id="KW-0472">Membrane</keyword>
<keyword evidence="10" id="KW-1185">Reference proteome</keyword>
<comment type="caution">
    <text evidence="9">The sequence shown here is derived from an EMBL/GenBank/DDBJ whole genome shotgun (WGS) entry which is preliminary data.</text>
</comment>
<evidence type="ECO:0000313" key="10">
    <source>
        <dbReference type="Proteomes" id="UP001187471"/>
    </source>
</evidence>
<keyword evidence="3" id="KW-0256">Endoplasmic reticulum</keyword>